<name>A0AAV6IID2_9ERIC</name>
<dbReference type="Proteomes" id="UP000823749">
    <property type="component" value="Chromosome 10"/>
</dbReference>
<comment type="caution">
    <text evidence="1">The sequence shown here is derived from an EMBL/GenBank/DDBJ whole genome shotgun (WGS) entry which is preliminary data.</text>
</comment>
<gene>
    <name evidence="1" type="ORF">RHGRI_028497</name>
</gene>
<organism evidence="1 2">
    <name type="scientific">Rhododendron griersonianum</name>
    <dbReference type="NCBI Taxonomy" id="479676"/>
    <lineage>
        <taxon>Eukaryota</taxon>
        <taxon>Viridiplantae</taxon>
        <taxon>Streptophyta</taxon>
        <taxon>Embryophyta</taxon>
        <taxon>Tracheophyta</taxon>
        <taxon>Spermatophyta</taxon>
        <taxon>Magnoliopsida</taxon>
        <taxon>eudicotyledons</taxon>
        <taxon>Gunneridae</taxon>
        <taxon>Pentapetalae</taxon>
        <taxon>asterids</taxon>
        <taxon>Ericales</taxon>
        <taxon>Ericaceae</taxon>
        <taxon>Ericoideae</taxon>
        <taxon>Rhodoreae</taxon>
        <taxon>Rhododendron</taxon>
    </lineage>
</organism>
<proteinExistence type="predicted"/>
<protein>
    <submittedName>
        <fullName evidence="1">Uncharacterized protein</fullName>
    </submittedName>
</protein>
<dbReference type="EMBL" id="JACTNZ010000010">
    <property type="protein sequence ID" value="KAG5527600.1"/>
    <property type="molecule type" value="Genomic_DNA"/>
</dbReference>
<evidence type="ECO:0000313" key="1">
    <source>
        <dbReference type="EMBL" id="KAG5527600.1"/>
    </source>
</evidence>
<dbReference type="AlphaFoldDB" id="A0AAV6IID2"/>
<reference evidence="1" key="1">
    <citation type="submission" date="2020-08" db="EMBL/GenBank/DDBJ databases">
        <title>Plant Genome Project.</title>
        <authorList>
            <person name="Zhang R.-G."/>
        </authorList>
    </citation>
    <scope>NUCLEOTIDE SEQUENCE</scope>
    <source>
        <strain evidence="1">WSP0</strain>
        <tissue evidence="1">Leaf</tissue>
    </source>
</reference>
<keyword evidence="2" id="KW-1185">Reference proteome</keyword>
<sequence>MCPMSYGVAIPSVKIAFWGFSGPLSNFPLYQFSFPFSSHALGATSYPPVWFTREF</sequence>
<accession>A0AAV6IID2</accession>
<evidence type="ECO:0000313" key="2">
    <source>
        <dbReference type="Proteomes" id="UP000823749"/>
    </source>
</evidence>